<keyword evidence="10" id="KW-0170">Cobalt</keyword>
<feature type="domain" description="Peptidase M20 dimerisation" evidence="12">
    <location>
        <begin position="173"/>
        <end position="280"/>
    </location>
</feature>
<dbReference type="Gene3D" id="3.30.70.360">
    <property type="match status" value="1"/>
</dbReference>
<dbReference type="OrthoDB" id="7055905at2"/>
<dbReference type="InterPro" id="IPR002933">
    <property type="entry name" value="Peptidase_M20"/>
</dbReference>
<evidence type="ECO:0000256" key="10">
    <source>
        <dbReference type="ARBA" id="ARBA00023285"/>
    </source>
</evidence>
<evidence type="ECO:0000313" key="13">
    <source>
        <dbReference type="EMBL" id="KAA9153476.1"/>
    </source>
</evidence>
<evidence type="ECO:0000256" key="1">
    <source>
        <dbReference type="ARBA" id="ARBA00001941"/>
    </source>
</evidence>
<dbReference type="PANTHER" id="PTHR43808">
    <property type="entry name" value="ACETYLORNITHINE DEACETYLASE"/>
    <property type="match status" value="1"/>
</dbReference>
<dbReference type="NCBIfam" id="TIGR01910">
    <property type="entry name" value="DapE-ArgE"/>
    <property type="match status" value="1"/>
</dbReference>
<dbReference type="InterPro" id="IPR036264">
    <property type="entry name" value="Bact_exopeptidase_dim_dom"/>
</dbReference>
<protein>
    <recommendedName>
        <fullName evidence="6">Probable succinyl-diaminopimelate desuccinylase</fullName>
        <ecNumber evidence="5">3.5.1.18</ecNumber>
    </recommendedName>
</protein>
<dbReference type="EC" id="3.5.1.18" evidence="5"/>
<dbReference type="Pfam" id="PF01546">
    <property type="entry name" value="Peptidase_M20"/>
    <property type="match status" value="1"/>
</dbReference>
<dbReference type="SUPFAM" id="SSF53187">
    <property type="entry name" value="Zn-dependent exopeptidases"/>
    <property type="match status" value="1"/>
</dbReference>
<dbReference type="GO" id="GO:0046872">
    <property type="term" value="F:metal ion binding"/>
    <property type="evidence" value="ECO:0007669"/>
    <property type="project" value="UniProtKB-KW"/>
</dbReference>
<reference evidence="13" key="1">
    <citation type="submission" date="2019-09" db="EMBL/GenBank/DDBJ databases">
        <authorList>
            <person name="Teo W.F.A."/>
            <person name="Duangmal K."/>
        </authorList>
    </citation>
    <scope>NUCLEOTIDE SEQUENCE [LARGE SCALE GENOMIC DNA]</scope>
    <source>
        <strain evidence="13">K81G1</strain>
    </source>
</reference>
<sequence>MTTPEVVGLLTALVGCDSTTPTGEETSTAALLAAHLTAAGFEAETETLAPGRVNLTARRRFGDGPSIMLNSHLDVVPAGAGWTSPPFEPSIRDGRLYGRGSADAKGPLAAMACAAAELARDPAGLPGEIVFSAVSQEEGDSMGARHLVPALAAAGTLPDAVIVGEPTGMRLLTAHKGSVRPVIEVVGVAAHAATPRFGVNAVDAAASVLELLRGYSETLAGHAHPLLGAATCTPVLIEGGEAPNAVPERCRITFDRRLLPGESDESVLAAIDEILAGYNENGPAKASIVDCAPSTGGPSETPDGHPFVQACRRGLAAHGADSTLGGLTVNCDMTHFRAAGVPALVCGPGRLEVMHAVDEHVVLDELAGSVGLYKAMLTEALGGRA</sequence>
<dbReference type="SUPFAM" id="SSF55031">
    <property type="entry name" value="Bacterial exopeptidase dimerisation domain"/>
    <property type="match status" value="1"/>
</dbReference>
<dbReference type="GO" id="GO:0009089">
    <property type="term" value="P:lysine biosynthetic process via diaminopimelate"/>
    <property type="evidence" value="ECO:0007669"/>
    <property type="project" value="UniProtKB-UniPathway"/>
</dbReference>
<evidence type="ECO:0000256" key="5">
    <source>
        <dbReference type="ARBA" id="ARBA00011921"/>
    </source>
</evidence>
<dbReference type="Pfam" id="PF07687">
    <property type="entry name" value="M20_dimer"/>
    <property type="match status" value="1"/>
</dbReference>
<keyword evidence="7" id="KW-0479">Metal-binding</keyword>
<evidence type="ECO:0000256" key="8">
    <source>
        <dbReference type="ARBA" id="ARBA00022801"/>
    </source>
</evidence>
<keyword evidence="14" id="KW-1185">Reference proteome</keyword>
<proteinExistence type="inferred from homology"/>
<dbReference type="InterPro" id="IPR011650">
    <property type="entry name" value="Peptidase_M20_dimer"/>
</dbReference>
<evidence type="ECO:0000256" key="9">
    <source>
        <dbReference type="ARBA" id="ARBA00022833"/>
    </source>
</evidence>
<dbReference type="InterPro" id="IPR010182">
    <property type="entry name" value="ArgE/DapE"/>
</dbReference>
<comment type="caution">
    <text evidence="13">The sequence shown here is derived from an EMBL/GenBank/DDBJ whole genome shotgun (WGS) entry which is preliminary data.</text>
</comment>
<comment type="similarity">
    <text evidence="4">Belongs to the peptidase M20A family.</text>
</comment>
<dbReference type="PROSITE" id="PS00758">
    <property type="entry name" value="ARGE_DAPE_CPG2_1"/>
    <property type="match status" value="1"/>
</dbReference>
<gene>
    <name evidence="13" type="ORF">FPZ12_034620</name>
</gene>
<evidence type="ECO:0000256" key="3">
    <source>
        <dbReference type="ARBA" id="ARBA00005130"/>
    </source>
</evidence>
<evidence type="ECO:0000313" key="14">
    <source>
        <dbReference type="Proteomes" id="UP000319769"/>
    </source>
</evidence>
<dbReference type="UniPathway" id="UPA00034">
    <property type="reaction ID" value="UER00021"/>
</dbReference>
<dbReference type="Gene3D" id="3.40.630.10">
    <property type="entry name" value="Zn peptidases"/>
    <property type="match status" value="1"/>
</dbReference>
<evidence type="ECO:0000256" key="6">
    <source>
        <dbReference type="ARBA" id="ARBA00016853"/>
    </source>
</evidence>
<dbReference type="GO" id="GO:0009014">
    <property type="term" value="F:succinyl-diaminopimelate desuccinylase activity"/>
    <property type="evidence" value="ECO:0007669"/>
    <property type="project" value="UniProtKB-EC"/>
</dbReference>
<dbReference type="EMBL" id="VMNW02000076">
    <property type="protein sequence ID" value="KAA9153476.1"/>
    <property type="molecule type" value="Genomic_DNA"/>
</dbReference>
<dbReference type="InterPro" id="IPR001261">
    <property type="entry name" value="ArgE/DapE_CS"/>
</dbReference>
<evidence type="ECO:0000259" key="12">
    <source>
        <dbReference type="Pfam" id="PF07687"/>
    </source>
</evidence>
<comment type="cofactor">
    <cofactor evidence="2">
        <name>Zn(2+)</name>
        <dbReference type="ChEBI" id="CHEBI:29105"/>
    </cofactor>
</comment>
<dbReference type="CDD" id="cd08659">
    <property type="entry name" value="M20_ArgE_DapE-like"/>
    <property type="match status" value="1"/>
</dbReference>
<name>A0A5N0URM2_9PSEU</name>
<comment type="cofactor">
    <cofactor evidence="1">
        <name>Co(2+)</name>
        <dbReference type="ChEBI" id="CHEBI:48828"/>
    </cofactor>
</comment>
<keyword evidence="8" id="KW-0378">Hydrolase</keyword>
<comment type="pathway">
    <text evidence="3">Amino-acid biosynthesis; L-lysine biosynthesis via DAP pathway; LL-2,6-diaminopimelate from (S)-tetrahydrodipicolinate (succinylase route): step 3/3.</text>
</comment>
<dbReference type="RefSeq" id="WP_144759042.1">
    <property type="nucleotide sequence ID" value="NZ_VMNW02000076.1"/>
</dbReference>
<evidence type="ECO:0000256" key="7">
    <source>
        <dbReference type="ARBA" id="ARBA00022723"/>
    </source>
</evidence>
<dbReference type="InterPro" id="IPR050072">
    <property type="entry name" value="Peptidase_M20A"/>
</dbReference>
<comment type="catalytic activity">
    <reaction evidence="11">
        <text>N-succinyl-(2S,6S)-2,6-diaminopimelate + H2O = (2S,6S)-2,6-diaminopimelate + succinate</text>
        <dbReference type="Rhea" id="RHEA:22608"/>
        <dbReference type="ChEBI" id="CHEBI:15377"/>
        <dbReference type="ChEBI" id="CHEBI:30031"/>
        <dbReference type="ChEBI" id="CHEBI:57609"/>
        <dbReference type="ChEBI" id="CHEBI:58087"/>
        <dbReference type="EC" id="3.5.1.18"/>
    </reaction>
</comment>
<evidence type="ECO:0000256" key="4">
    <source>
        <dbReference type="ARBA" id="ARBA00006247"/>
    </source>
</evidence>
<keyword evidence="9" id="KW-0862">Zinc</keyword>
<dbReference type="Proteomes" id="UP000319769">
    <property type="component" value="Unassembled WGS sequence"/>
</dbReference>
<accession>A0A5N0URM2</accession>
<evidence type="ECO:0000256" key="2">
    <source>
        <dbReference type="ARBA" id="ARBA00001947"/>
    </source>
</evidence>
<evidence type="ECO:0000256" key="11">
    <source>
        <dbReference type="ARBA" id="ARBA00051301"/>
    </source>
</evidence>
<organism evidence="13 14">
    <name type="scientific">Amycolatopsis acidicola</name>
    <dbReference type="NCBI Taxonomy" id="2596893"/>
    <lineage>
        <taxon>Bacteria</taxon>
        <taxon>Bacillati</taxon>
        <taxon>Actinomycetota</taxon>
        <taxon>Actinomycetes</taxon>
        <taxon>Pseudonocardiales</taxon>
        <taxon>Pseudonocardiaceae</taxon>
        <taxon>Amycolatopsis</taxon>
    </lineage>
</organism>
<dbReference type="AlphaFoldDB" id="A0A5N0URM2"/>